<reference evidence="3 4" key="1">
    <citation type="submission" date="2024-10" db="EMBL/GenBank/DDBJ databases">
        <authorList>
            <person name="Wannawong T."/>
            <person name="Kuncharoen N."/>
            <person name="Mhuantong W."/>
        </authorList>
    </citation>
    <scope>NUCLEOTIDE SEQUENCE [LARGE SCALE GENOMIC DNA]</scope>
    <source>
        <strain evidence="3 4">CALK1-4</strain>
    </source>
</reference>
<dbReference type="Pfam" id="PF04851">
    <property type="entry name" value="ResIII"/>
    <property type="match status" value="1"/>
</dbReference>
<proteinExistence type="predicted"/>
<dbReference type="EMBL" id="JBIQWK010000014">
    <property type="protein sequence ID" value="MFI0576811.1"/>
    <property type="molecule type" value="Genomic_DNA"/>
</dbReference>
<name>A0ABW7S959_STRTE</name>
<protein>
    <submittedName>
        <fullName evidence="3">DEAD/DEAH box helicase family protein</fullName>
    </submittedName>
</protein>
<organism evidence="3 4">
    <name type="scientific">Streptomyces tendae</name>
    <dbReference type="NCBI Taxonomy" id="1932"/>
    <lineage>
        <taxon>Bacteria</taxon>
        <taxon>Bacillati</taxon>
        <taxon>Actinomycetota</taxon>
        <taxon>Actinomycetes</taxon>
        <taxon>Kitasatosporales</taxon>
        <taxon>Streptomycetaceae</taxon>
        <taxon>Streptomyces</taxon>
    </lineage>
</organism>
<sequence length="1233" mass="137835">MSSAGGASQSPDPRLVRLARQSRNFGFLLPHLPLLVAYGTAAESHVFSDPNTSLIKSRQFAEAMAADLVSRGRVRVEGSTQFDRLRALDREGYLHGDVGTAFHEVRTLGNEASHAGLDSADDAFRALRTCFRLGTWYHRLLTGSREQMPFVPPSPDHTPAAENERLLQDVARARRELEEARLSYHDQASQAQAQQAAKSAVERELAQAQAEREELARAVAAMRSQLEEFQAAAEATQLDRRHASAVDRTAASAAVAERARLLDNAEQASREPLTEVQVRKRLDAMLTAAGWDVQDGGADLNLHVQGDRRGNGVAVREVTTARGRADYALYVDRRLVGVIEAKREGADLSAAEAQADRYADHPTDAQKRLSAWRTPLPFRYVSDGGETRFRSVLDPDSRTRRVFSFHQPRTLARWVRQAEEDEQAPSYRARLRHRMPELDERPLRPAQVDAVRGVENSLALGKGQQGMGQSRALVQMATGAGKTFTAVTFSYRILKHARAERVLFLVDRNNLGAQAFAEFENFRTPDTDRKFADLYNVQRLGAEGMFVSSKVVISTVQRLYMELTGASLPSDGRENRQDREDGDIGYDVEVPGGIEVGYNPDIPPEAFDLIVVDECHRSIYGKWRSVLEYFDAPIVGLTATPVAQTFGYFNGNLVSEYSYQEAVADRVNVDFSVYEIETRITAEGGVIAHGTIPVRDRRTRRQRYEDIDEDIEYGANQVGVGVISKDQLRTVVQTFHDRLFTEIFPERGKLDPATGALRWDEMYVPKTLVFAKNDNHAEEIVEVVRDVFGKGNDFCAKITSAARNAAERLAAFRNLPDLRIAVTVDMIATGTDVKPLECLLFLRDVKSWAYFEQMKGRGARTLALTDFEKVTPGVGPKTRFVIVDAVGVTKKPKVDAAPLERHTDKQISLEKLLRKTAANTIEEEEVSTLAARLSKLDIQMTDEERTEIQRLSGGLELTKIVHAMVEAVSADRQLEVREAADRADRDPERAVRDLIERAVQPLAAQPPLRARLLEMRRAKDILYDENGADELLRAGAVVDDEDTAARTVRDWRRYIDDHRDEIAAMSIAFSAGSDVPPGVAMNRLNDVARSIARPPRAWTPDRLWQAYEKLGEAVMDGARRTYAAPDLLALLRYELAGGAERGAPAPRPYEEVVRERYQAWIARQEQMGNRFTERQRWWLDHIAEATGKGVRFDTADLDYAPFTSRNGTDGFIAEFGGTRAEHIITELDRELSA</sequence>
<evidence type="ECO:0000259" key="2">
    <source>
        <dbReference type="PROSITE" id="PS51192"/>
    </source>
</evidence>
<feature type="domain" description="Helicase ATP-binding" evidence="2">
    <location>
        <begin position="463"/>
        <end position="659"/>
    </location>
</feature>
<comment type="caution">
    <text evidence="3">The sequence shown here is derived from an EMBL/GenBank/DDBJ whole genome shotgun (WGS) entry which is preliminary data.</text>
</comment>
<keyword evidence="3" id="KW-0547">Nucleotide-binding</keyword>
<dbReference type="SUPFAM" id="SSF52540">
    <property type="entry name" value="P-loop containing nucleoside triphosphate hydrolases"/>
    <property type="match status" value="2"/>
</dbReference>
<dbReference type="CDD" id="cd18799">
    <property type="entry name" value="SF2_C_EcoAI-like"/>
    <property type="match status" value="1"/>
</dbReference>
<keyword evidence="3" id="KW-0378">Hydrolase</keyword>
<dbReference type="InterPro" id="IPR013670">
    <property type="entry name" value="EcoEI_R_C_dom"/>
</dbReference>
<dbReference type="Proteomes" id="UP001610810">
    <property type="component" value="Unassembled WGS sequence"/>
</dbReference>
<keyword evidence="3" id="KW-0347">Helicase</keyword>
<dbReference type="Pfam" id="PF13643">
    <property type="entry name" value="DUF4145"/>
    <property type="match status" value="1"/>
</dbReference>
<dbReference type="Gene3D" id="3.40.50.300">
    <property type="entry name" value="P-loop containing nucleotide triphosphate hydrolases"/>
    <property type="match status" value="2"/>
</dbReference>
<keyword evidence="3" id="KW-0067">ATP-binding</keyword>
<dbReference type="Pfam" id="PF08463">
    <property type="entry name" value="EcoEI_R_C"/>
    <property type="match status" value="1"/>
</dbReference>
<dbReference type="PANTHER" id="PTHR47396">
    <property type="entry name" value="TYPE I RESTRICTION ENZYME ECOKI R PROTEIN"/>
    <property type="match status" value="1"/>
</dbReference>
<dbReference type="InterPro" id="IPR006935">
    <property type="entry name" value="Helicase/UvrB_N"/>
</dbReference>
<evidence type="ECO:0000313" key="4">
    <source>
        <dbReference type="Proteomes" id="UP001610810"/>
    </source>
</evidence>
<dbReference type="SMART" id="SM00487">
    <property type="entry name" value="DEXDc"/>
    <property type="match status" value="1"/>
</dbReference>
<gene>
    <name evidence="3" type="ORF">ACH3YB_34830</name>
</gene>
<dbReference type="RefSeq" id="WP_398353588.1">
    <property type="nucleotide sequence ID" value="NZ_JBIQWK010000014.1"/>
</dbReference>
<accession>A0ABW7S959</accession>
<dbReference type="InterPro" id="IPR014001">
    <property type="entry name" value="Helicase_ATP-bd"/>
</dbReference>
<evidence type="ECO:0000256" key="1">
    <source>
        <dbReference type="SAM" id="Coils"/>
    </source>
</evidence>
<dbReference type="InterPro" id="IPR027417">
    <property type="entry name" value="P-loop_NTPase"/>
</dbReference>
<dbReference type="Pfam" id="PF04313">
    <property type="entry name" value="HSDR_N"/>
    <property type="match status" value="1"/>
</dbReference>
<dbReference type="PANTHER" id="PTHR47396:SF1">
    <property type="entry name" value="ATP-DEPENDENT HELICASE IRC3-RELATED"/>
    <property type="match status" value="1"/>
</dbReference>
<dbReference type="GO" id="GO:0004386">
    <property type="term" value="F:helicase activity"/>
    <property type="evidence" value="ECO:0007669"/>
    <property type="project" value="UniProtKB-KW"/>
</dbReference>
<dbReference type="Gene3D" id="3.90.1570.30">
    <property type="match status" value="1"/>
</dbReference>
<keyword evidence="4" id="KW-1185">Reference proteome</keyword>
<dbReference type="InterPro" id="IPR007409">
    <property type="entry name" value="Restrct_endonuc_type1_HsdR_N"/>
</dbReference>
<dbReference type="InterPro" id="IPR025285">
    <property type="entry name" value="DUF4145"/>
</dbReference>
<dbReference type="CDD" id="cd18032">
    <property type="entry name" value="DEXHc_RE_I_III_res"/>
    <property type="match status" value="1"/>
</dbReference>
<evidence type="ECO:0000313" key="3">
    <source>
        <dbReference type="EMBL" id="MFI0576811.1"/>
    </source>
</evidence>
<feature type="coiled-coil region" evidence="1">
    <location>
        <begin position="160"/>
        <end position="271"/>
    </location>
</feature>
<dbReference type="InterPro" id="IPR050742">
    <property type="entry name" value="Helicase_Restrict-Modif_Enz"/>
</dbReference>
<keyword evidence="1" id="KW-0175">Coiled coil</keyword>
<dbReference type="PROSITE" id="PS51192">
    <property type="entry name" value="HELICASE_ATP_BIND_1"/>
    <property type="match status" value="1"/>
</dbReference>